<keyword evidence="2" id="KW-1185">Reference proteome</keyword>
<evidence type="ECO:0000313" key="2">
    <source>
        <dbReference type="Proteomes" id="UP000181790"/>
    </source>
</evidence>
<dbReference type="AlphaFoldDB" id="A0A1S2VBQ1"/>
<protein>
    <submittedName>
        <fullName evidence="1">Uncharacterized protein</fullName>
    </submittedName>
</protein>
<name>A0A1S2VBQ1_9BACT</name>
<comment type="caution">
    <text evidence="1">The sequence shown here is derived from an EMBL/GenBank/DDBJ whole genome shotgun (WGS) entry which is preliminary data.</text>
</comment>
<proteinExistence type="predicted"/>
<evidence type="ECO:0000313" key="1">
    <source>
        <dbReference type="EMBL" id="OIN56109.1"/>
    </source>
</evidence>
<gene>
    <name evidence="1" type="ORF">BLX24_26415</name>
</gene>
<reference evidence="1 2" key="1">
    <citation type="submission" date="2016-10" db="EMBL/GenBank/DDBJ databases">
        <title>Arsenicibacter rosenii gen. nov., sp. nov., an efficient arsenic-methylating bacterium isolated from an arsenic-contaminated paddy soil.</title>
        <authorList>
            <person name="Huang K."/>
        </authorList>
    </citation>
    <scope>NUCLEOTIDE SEQUENCE [LARGE SCALE GENOMIC DNA]</scope>
    <source>
        <strain evidence="1 2">SM-1</strain>
    </source>
</reference>
<organism evidence="1 2">
    <name type="scientific">Arsenicibacter rosenii</name>
    <dbReference type="NCBI Taxonomy" id="1750698"/>
    <lineage>
        <taxon>Bacteria</taxon>
        <taxon>Pseudomonadati</taxon>
        <taxon>Bacteroidota</taxon>
        <taxon>Cytophagia</taxon>
        <taxon>Cytophagales</taxon>
        <taxon>Spirosomataceae</taxon>
        <taxon>Arsenicibacter</taxon>
    </lineage>
</organism>
<dbReference type="EMBL" id="MORL01000028">
    <property type="protein sequence ID" value="OIN56109.1"/>
    <property type="molecule type" value="Genomic_DNA"/>
</dbReference>
<accession>A0A1S2VBQ1</accession>
<dbReference type="Proteomes" id="UP000181790">
    <property type="component" value="Unassembled WGS sequence"/>
</dbReference>
<sequence>MRINEADAYCKQLQKKTVEAWLYGYDGGGEAYLYFNGEQDVFALIPWADTDTILAIVVLDSQLKMKNGLGPHSTISTLMRSYPGIKLYYNQMMEWESCEDPRNELSFVFATTPESQIGTYDEDTDLPSTKIKRPHAKIDWIVIK</sequence>